<feature type="region of interest" description="Disordered" evidence="1">
    <location>
        <begin position="340"/>
        <end position="362"/>
    </location>
</feature>
<proteinExistence type="predicted"/>
<evidence type="ECO:0000313" key="3">
    <source>
        <dbReference type="Proteomes" id="UP000078397"/>
    </source>
</evidence>
<organism evidence="2 3">
    <name type="scientific">Pochonia chlamydosporia 170</name>
    <dbReference type="NCBI Taxonomy" id="1380566"/>
    <lineage>
        <taxon>Eukaryota</taxon>
        <taxon>Fungi</taxon>
        <taxon>Dikarya</taxon>
        <taxon>Ascomycota</taxon>
        <taxon>Pezizomycotina</taxon>
        <taxon>Sordariomycetes</taxon>
        <taxon>Hypocreomycetidae</taxon>
        <taxon>Hypocreales</taxon>
        <taxon>Clavicipitaceae</taxon>
        <taxon>Pochonia</taxon>
    </lineage>
</organism>
<feature type="compositionally biased region" description="Polar residues" evidence="1">
    <location>
        <begin position="341"/>
        <end position="356"/>
    </location>
</feature>
<dbReference type="Proteomes" id="UP000078397">
    <property type="component" value="Unassembled WGS sequence"/>
</dbReference>
<reference evidence="2 3" key="1">
    <citation type="journal article" date="2016" name="PLoS Pathog.">
        <title>Biosynthesis of antibiotic leucinostatins in bio-control fungus Purpureocillium lilacinum and their inhibition on phytophthora revealed by genome mining.</title>
        <authorList>
            <person name="Wang G."/>
            <person name="Liu Z."/>
            <person name="Lin R."/>
            <person name="Li E."/>
            <person name="Mao Z."/>
            <person name="Ling J."/>
            <person name="Yang Y."/>
            <person name="Yin W.B."/>
            <person name="Xie B."/>
        </authorList>
    </citation>
    <scope>NUCLEOTIDE SEQUENCE [LARGE SCALE GENOMIC DNA]</scope>
    <source>
        <strain evidence="2">170</strain>
    </source>
</reference>
<dbReference type="RefSeq" id="XP_018140121.1">
    <property type="nucleotide sequence ID" value="XM_018285901.1"/>
</dbReference>
<comment type="caution">
    <text evidence="2">The sequence shown here is derived from an EMBL/GenBank/DDBJ whole genome shotgun (WGS) entry which is preliminary data.</text>
</comment>
<evidence type="ECO:0000256" key="1">
    <source>
        <dbReference type="SAM" id="MobiDB-lite"/>
    </source>
</evidence>
<dbReference type="AlphaFoldDB" id="A0A179FAH8"/>
<keyword evidence="3" id="KW-1185">Reference proteome</keyword>
<name>A0A179FAH8_METCM</name>
<dbReference type="KEGG" id="pchm:VFPPC_06957"/>
<feature type="region of interest" description="Disordered" evidence="1">
    <location>
        <begin position="1"/>
        <end position="20"/>
    </location>
</feature>
<sequence>MNTAEPQNTNTSPTPTPQFDKRFTSSEIFYFHHIIDPENATLKSQVLGPNLSNTFSHSEARTRLTPYRIGDALRRKTTGFLALIRPGTNSTRTILAWAESGHGHNPHGDSLEAKSTVLGNKVWTARVIKLAKKMRINIGHPYDGLTRGGKVGLFRASHVEVKLAVHAVYVLLKIFNIPTKRVTKRELEKLREKKWPDGSRPKFEIYFSKKNCPGCAKYVRLLEELTGAEIKLCWKDRLVKIEYEMGKMGVPQNREGETGGARGGEVVDLTDEAEDVVEVTPEPLGAYINGLAYCVGQMGCDEGRVKGAIVGLARIARRQAVRVEGRRVERMGRRVIARPTTPVSEKTSTWLATPPSTDRRIRGRQASPMGVAETRGLGMRARSPRCYSFTSGDVMPMGR</sequence>
<protein>
    <submittedName>
        <fullName evidence="2">Uncharacterized protein</fullName>
    </submittedName>
</protein>
<dbReference type="GeneID" id="28849895"/>
<dbReference type="EMBL" id="LSBJ02000007">
    <property type="protein sequence ID" value="OAQ62417.1"/>
    <property type="molecule type" value="Genomic_DNA"/>
</dbReference>
<dbReference type="OrthoDB" id="4841107at2759"/>
<feature type="compositionally biased region" description="Low complexity" evidence="1">
    <location>
        <begin position="1"/>
        <end position="13"/>
    </location>
</feature>
<accession>A0A179FAH8</accession>
<dbReference type="STRING" id="1380566.A0A179FAH8"/>
<gene>
    <name evidence="2" type="ORF">VFPPC_06957</name>
</gene>
<evidence type="ECO:0000313" key="2">
    <source>
        <dbReference type="EMBL" id="OAQ62417.1"/>
    </source>
</evidence>